<dbReference type="EMBL" id="MF001358">
    <property type="protein sequence ID" value="ASZ76746.1"/>
    <property type="molecule type" value="Genomic_DNA"/>
</dbReference>
<organism evidence="1 2">
    <name type="scientific">Enterococcus phage EF1</name>
    <dbReference type="NCBI Taxonomy" id="2025813"/>
    <lineage>
        <taxon>Viruses</taxon>
        <taxon>Duplodnaviria</taxon>
        <taxon>Heunggongvirae</taxon>
        <taxon>Uroviricota</taxon>
        <taxon>Caudoviricetes</taxon>
    </lineage>
</organism>
<accession>A0A249XZ61</accession>
<protein>
    <submittedName>
        <fullName evidence="1">Uncharacterized protein</fullName>
    </submittedName>
</protein>
<reference evidence="1 2" key="1">
    <citation type="submission" date="2017-04" db="EMBL/GenBank/DDBJ databases">
        <title>Complete Genome Sequence of Lytic Bacteriophage EF1 Infecting Enterococcus faecalis Isolates.</title>
        <authorList>
            <person name="Kim D."/>
            <person name="Kim Y.J."/>
            <person name="Han B.K."/>
            <person name="Kim H."/>
        </authorList>
    </citation>
    <scope>NUCLEOTIDE SEQUENCE [LARGE SCALE GENOMIC DNA]</scope>
</reference>
<evidence type="ECO:0000313" key="1">
    <source>
        <dbReference type="EMBL" id="ASZ76746.1"/>
    </source>
</evidence>
<proteinExistence type="predicted"/>
<dbReference type="Proteomes" id="UP000260005">
    <property type="component" value="Segment"/>
</dbReference>
<evidence type="ECO:0000313" key="2">
    <source>
        <dbReference type="Proteomes" id="UP000260005"/>
    </source>
</evidence>
<keyword evidence="2" id="KW-1185">Reference proteome</keyword>
<name>A0A249XZ61_9CAUD</name>
<sequence>MINDKYAFQQEMNARTKLVFKSPMDGINFYDIAFVEAKKLDKKFKSEGNPLKSWDDERLLSFFEEIANRYDVNMG</sequence>